<dbReference type="CDD" id="cd00761">
    <property type="entry name" value="Glyco_tranf_GTA_type"/>
    <property type="match status" value="1"/>
</dbReference>
<evidence type="ECO:0008006" key="4">
    <source>
        <dbReference type="Google" id="ProtNLM"/>
    </source>
</evidence>
<dbReference type="Proteomes" id="UP000254925">
    <property type="component" value="Unassembled WGS sequence"/>
</dbReference>
<dbReference type="SUPFAM" id="SSF53448">
    <property type="entry name" value="Nucleotide-diphospho-sugar transferases"/>
    <property type="match status" value="1"/>
</dbReference>
<keyword evidence="3" id="KW-1185">Reference proteome</keyword>
<dbReference type="EMBL" id="QQBB01000011">
    <property type="protein sequence ID" value="RDI54844.1"/>
    <property type="molecule type" value="Genomic_DNA"/>
</dbReference>
<evidence type="ECO:0000313" key="3">
    <source>
        <dbReference type="Proteomes" id="UP000254925"/>
    </source>
</evidence>
<organism evidence="2 3">
    <name type="scientific">Microvirga subterranea</name>
    <dbReference type="NCBI Taxonomy" id="186651"/>
    <lineage>
        <taxon>Bacteria</taxon>
        <taxon>Pseudomonadati</taxon>
        <taxon>Pseudomonadota</taxon>
        <taxon>Alphaproteobacteria</taxon>
        <taxon>Hyphomicrobiales</taxon>
        <taxon>Methylobacteriaceae</taxon>
        <taxon>Microvirga</taxon>
    </lineage>
</organism>
<gene>
    <name evidence="2" type="ORF">DES45_11120</name>
</gene>
<keyword evidence="1" id="KW-0472">Membrane</keyword>
<dbReference type="AlphaFoldDB" id="A0A370HCP0"/>
<sequence length="339" mass="38868">MAAYHLARGEYVVYLADDDRLEVEGLRQVLQFMEENLDVGVCHCPWELWDDVEQKSQGLFYDLNSPRIFGRADSLALCDFVLGNHVFPEICVYRAEIMRRMMYMPHRAYWAFVHLINVLNYAQVAFLPIPFYRFITRHSSEEKREQHGNKQVVTGAGWDAYRGGLEAMIHQAFRLRGAPGVPEKSRPQVAQGIQSFINTRMQVALRLLIRDRDFIAANDVLIRLLVADALPPDQAQDLRSFLAGRAALQCFLQTYNATTQLQRIGLYAMDDAVIIQKLLHEMQSDLEIAIFSEDSIEQEDKARMLIMTNSHEKRDLLLQAGFWPGLVLVECDLMSVIAS</sequence>
<keyword evidence="1" id="KW-1133">Transmembrane helix</keyword>
<evidence type="ECO:0000256" key="1">
    <source>
        <dbReference type="SAM" id="Phobius"/>
    </source>
</evidence>
<dbReference type="InterPro" id="IPR029044">
    <property type="entry name" value="Nucleotide-diphossugar_trans"/>
</dbReference>
<name>A0A370HCP0_9HYPH</name>
<accession>A0A370HCP0</accession>
<feature type="transmembrane region" description="Helical" evidence="1">
    <location>
        <begin position="108"/>
        <end position="132"/>
    </location>
</feature>
<protein>
    <recommendedName>
        <fullName evidence="4">Glycosyl transferase family 2</fullName>
    </recommendedName>
</protein>
<keyword evidence="1" id="KW-0812">Transmembrane</keyword>
<evidence type="ECO:0000313" key="2">
    <source>
        <dbReference type="EMBL" id="RDI54844.1"/>
    </source>
</evidence>
<reference evidence="2 3" key="1">
    <citation type="submission" date="2018-07" db="EMBL/GenBank/DDBJ databases">
        <title>Genomic Encyclopedia of Type Strains, Phase IV (KMG-IV): sequencing the most valuable type-strain genomes for metagenomic binning, comparative biology and taxonomic classification.</title>
        <authorList>
            <person name="Goeker M."/>
        </authorList>
    </citation>
    <scope>NUCLEOTIDE SEQUENCE [LARGE SCALE GENOMIC DNA]</scope>
    <source>
        <strain evidence="2 3">DSM 14364</strain>
    </source>
</reference>
<dbReference type="Gene3D" id="3.90.550.10">
    <property type="entry name" value="Spore Coat Polysaccharide Biosynthesis Protein SpsA, Chain A"/>
    <property type="match status" value="1"/>
</dbReference>
<comment type="caution">
    <text evidence="2">The sequence shown here is derived from an EMBL/GenBank/DDBJ whole genome shotgun (WGS) entry which is preliminary data.</text>
</comment>
<proteinExistence type="predicted"/>